<dbReference type="AlphaFoldDB" id="A0A087TYP8"/>
<name>A0A087TYP8_STEMI</name>
<dbReference type="EMBL" id="KK117351">
    <property type="protein sequence ID" value="KFM70237.1"/>
    <property type="molecule type" value="Genomic_DNA"/>
</dbReference>
<dbReference type="GO" id="GO:0000221">
    <property type="term" value="C:vacuolar proton-transporting V-type ATPase, V1 domain"/>
    <property type="evidence" value="ECO:0007669"/>
    <property type="project" value="InterPro"/>
</dbReference>
<keyword evidence="2" id="KW-1185">Reference proteome</keyword>
<feature type="non-terminal residue" evidence="1">
    <location>
        <position position="166"/>
    </location>
</feature>
<accession>A0A087TYP8</accession>
<dbReference type="InterPro" id="IPR004908">
    <property type="entry name" value="ATPase_V1-cplx_hsu"/>
</dbReference>
<sequence length="166" mass="18998">MPQLVKLMDSHPDPTVTSKALYALSCLCRHNNDAIKHLEVTNFLSVILRMLQGPDEKLRAKTAFFLSYLATHENFREAFYQADVVGILLKLLKEEQDSSSEHLLSALQAQVAQHKQSRIQCRKGEYHLKDILEAKIQMYGSKGEYEEAKESCSKILDICFHEEKNS</sequence>
<dbReference type="Proteomes" id="UP000054359">
    <property type="component" value="Unassembled WGS sequence"/>
</dbReference>
<dbReference type="PANTHER" id="PTHR19316:SF18">
    <property type="entry name" value="HSP70-BINDING PROTEIN 1"/>
    <property type="match status" value="1"/>
</dbReference>
<dbReference type="OMA" id="LIWEERE"/>
<dbReference type="STRING" id="407821.A0A087TYP8"/>
<dbReference type="GO" id="GO:0005783">
    <property type="term" value="C:endoplasmic reticulum"/>
    <property type="evidence" value="ECO:0007669"/>
    <property type="project" value="TreeGrafter"/>
</dbReference>
<dbReference type="PANTHER" id="PTHR19316">
    <property type="entry name" value="PROTEIN FOLDING REGULATOR"/>
    <property type="match status" value="1"/>
</dbReference>
<evidence type="ECO:0000313" key="2">
    <source>
        <dbReference type="Proteomes" id="UP000054359"/>
    </source>
</evidence>
<proteinExistence type="predicted"/>
<dbReference type="GO" id="GO:0046961">
    <property type="term" value="F:proton-transporting ATPase activity, rotational mechanism"/>
    <property type="evidence" value="ECO:0007669"/>
    <property type="project" value="InterPro"/>
</dbReference>
<reference evidence="1 2" key="1">
    <citation type="submission" date="2013-11" db="EMBL/GenBank/DDBJ databases">
        <title>Genome sequencing of Stegodyphus mimosarum.</title>
        <authorList>
            <person name="Bechsgaard J."/>
        </authorList>
    </citation>
    <scope>NUCLEOTIDE SEQUENCE [LARGE SCALE GENOMIC DNA]</scope>
</reference>
<dbReference type="InterPro" id="IPR011989">
    <property type="entry name" value="ARM-like"/>
</dbReference>
<dbReference type="GO" id="GO:0000774">
    <property type="term" value="F:adenyl-nucleotide exchange factor activity"/>
    <property type="evidence" value="ECO:0007669"/>
    <property type="project" value="TreeGrafter"/>
</dbReference>
<organism evidence="1 2">
    <name type="scientific">Stegodyphus mimosarum</name>
    <name type="common">African social velvet spider</name>
    <dbReference type="NCBI Taxonomy" id="407821"/>
    <lineage>
        <taxon>Eukaryota</taxon>
        <taxon>Metazoa</taxon>
        <taxon>Ecdysozoa</taxon>
        <taxon>Arthropoda</taxon>
        <taxon>Chelicerata</taxon>
        <taxon>Arachnida</taxon>
        <taxon>Araneae</taxon>
        <taxon>Araneomorphae</taxon>
        <taxon>Entelegynae</taxon>
        <taxon>Eresoidea</taxon>
        <taxon>Eresidae</taxon>
        <taxon>Stegodyphus</taxon>
    </lineage>
</organism>
<dbReference type="OrthoDB" id="10250458at2759"/>
<gene>
    <name evidence="1" type="ORF">X975_27220</name>
</gene>
<dbReference type="InterPro" id="IPR050693">
    <property type="entry name" value="Hsp70_NEF-Inhibitors"/>
</dbReference>
<dbReference type="Gene3D" id="1.25.10.10">
    <property type="entry name" value="Leucine-rich Repeat Variant"/>
    <property type="match status" value="1"/>
</dbReference>
<protein>
    <submittedName>
        <fullName evidence="1">Hsp70-binding protein 1</fullName>
    </submittedName>
</protein>
<evidence type="ECO:0000313" key="1">
    <source>
        <dbReference type="EMBL" id="KFM70237.1"/>
    </source>
</evidence>
<dbReference type="Pfam" id="PF03224">
    <property type="entry name" value="V-ATPase_H_N"/>
    <property type="match status" value="1"/>
</dbReference>
<dbReference type="InterPro" id="IPR016024">
    <property type="entry name" value="ARM-type_fold"/>
</dbReference>
<dbReference type="SUPFAM" id="SSF48371">
    <property type="entry name" value="ARM repeat"/>
    <property type="match status" value="1"/>
</dbReference>